<gene>
    <name evidence="1" type="ORF">LTR37_008943</name>
</gene>
<comment type="caution">
    <text evidence="1">The sequence shown here is derived from an EMBL/GenBank/DDBJ whole genome shotgun (WGS) entry which is preliminary data.</text>
</comment>
<dbReference type="EMBL" id="JAUTXU010000068">
    <property type="protein sequence ID" value="KAK3712679.1"/>
    <property type="molecule type" value="Genomic_DNA"/>
</dbReference>
<dbReference type="Proteomes" id="UP001281147">
    <property type="component" value="Unassembled WGS sequence"/>
</dbReference>
<evidence type="ECO:0000313" key="1">
    <source>
        <dbReference type="EMBL" id="KAK3712679.1"/>
    </source>
</evidence>
<organism evidence="1 2">
    <name type="scientific">Vermiconidia calcicola</name>
    <dbReference type="NCBI Taxonomy" id="1690605"/>
    <lineage>
        <taxon>Eukaryota</taxon>
        <taxon>Fungi</taxon>
        <taxon>Dikarya</taxon>
        <taxon>Ascomycota</taxon>
        <taxon>Pezizomycotina</taxon>
        <taxon>Dothideomycetes</taxon>
        <taxon>Dothideomycetidae</taxon>
        <taxon>Mycosphaerellales</taxon>
        <taxon>Extremaceae</taxon>
        <taxon>Vermiconidia</taxon>
    </lineage>
</organism>
<evidence type="ECO:0000313" key="2">
    <source>
        <dbReference type="Proteomes" id="UP001281147"/>
    </source>
</evidence>
<reference evidence="1" key="1">
    <citation type="submission" date="2023-07" db="EMBL/GenBank/DDBJ databases">
        <title>Black Yeasts Isolated from many extreme environments.</title>
        <authorList>
            <person name="Coleine C."/>
            <person name="Stajich J.E."/>
            <person name="Selbmann L."/>
        </authorList>
    </citation>
    <scope>NUCLEOTIDE SEQUENCE</scope>
    <source>
        <strain evidence="1">CCFEE 5714</strain>
    </source>
</reference>
<keyword evidence="2" id="KW-1185">Reference proteome</keyword>
<accession>A0ACC3N9K2</accession>
<name>A0ACC3N9K2_9PEZI</name>
<sequence length="99" mass="10935">MRYLSASLGQRQFRAGLSMDMFTHAIIGSFRTRIGIDPVGDGIPRMIVSCRNTTQASPWTKEAVIATTCIRGNSIIVAKAKRKFRGLMNVIEPLTIHDA</sequence>
<proteinExistence type="predicted"/>
<protein>
    <submittedName>
        <fullName evidence="1">Uncharacterized protein</fullName>
    </submittedName>
</protein>